<evidence type="ECO:0000313" key="2">
    <source>
        <dbReference type="Proteomes" id="UP000014622"/>
    </source>
</evidence>
<sequence>MGNDDLDDRSPSFHYLNPHTLRFMFLTMIQPKKDKERVNKMPLYSTFFGNSIGCS</sequence>
<dbReference type="Proteomes" id="UP000014622">
    <property type="component" value="Unassembled WGS sequence"/>
</dbReference>
<dbReference type="EMBL" id="ATIT01000092">
    <property type="protein sequence ID" value="EPI12493.1"/>
    <property type="molecule type" value="Genomic_DNA"/>
</dbReference>
<reference evidence="1 2" key="1">
    <citation type="submission" date="2013-06" db="EMBL/GenBank/DDBJ databases">
        <authorList>
            <person name="Weinstock G."/>
            <person name="Sodergren E."/>
            <person name="Lobos E.A."/>
            <person name="Fulton L."/>
            <person name="Fulton R."/>
            <person name="Courtney L."/>
            <person name="Fronick C."/>
            <person name="O'Laughlin M."/>
            <person name="Godfrey J."/>
            <person name="Wilson R.M."/>
            <person name="Miner T."/>
            <person name="Farmer C."/>
            <person name="Delehaunty K."/>
            <person name="Cordes M."/>
            <person name="Minx P."/>
            <person name="Tomlinson C."/>
            <person name="Chen J."/>
            <person name="Wollam A."/>
            <person name="Pepin K.H."/>
            <person name="Bhonagiri V."/>
            <person name="Zhang X."/>
            <person name="Warren W."/>
            <person name="Mitreva M."/>
            <person name="Mardis E.R."/>
            <person name="Wilson R.K."/>
        </authorList>
    </citation>
    <scope>NUCLEOTIDE SEQUENCE [LARGE SCALE GENOMIC DNA]</scope>
    <source>
        <strain evidence="1 2">SD2A-2</strain>
    </source>
</reference>
<comment type="caution">
    <text evidence="1">The sequence shown here is derived from an EMBL/GenBank/DDBJ whole genome shotgun (WGS) entry which is preliminary data.</text>
</comment>
<evidence type="ECO:0000313" key="1">
    <source>
        <dbReference type="EMBL" id="EPI12493.1"/>
    </source>
</evidence>
<protein>
    <submittedName>
        <fullName evidence="1">Uncharacterized protein</fullName>
    </submittedName>
</protein>
<organism evidence="1 2">
    <name type="scientific">Enterococcus faecium SD2A-2</name>
    <dbReference type="NCBI Taxonomy" id="1244154"/>
    <lineage>
        <taxon>Bacteria</taxon>
        <taxon>Bacillati</taxon>
        <taxon>Bacillota</taxon>
        <taxon>Bacilli</taxon>
        <taxon>Lactobacillales</taxon>
        <taxon>Enterococcaceae</taxon>
        <taxon>Enterococcus</taxon>
    </lineage>
</organism>
<accession>A0AB73A977</accession>
<dbReference type="AlphaFoldDB" id="A0AB73A977"/>
<proteinExistence type="predicted"/>
<name>A0AB73A977_ENTFC</name>
<gene>
    <name evidence="1" type="ORF">D356_01531</name>
</gene>